<evidence type="ECO:0000313" key="6">
    <source>
        <dbReference type="Proteomes" id="UP001217838"/>
    </source>
</evidence>
<evidence type="ECO:0000313" key="5">
    <source>
        <dbReference type="EMBL" id="MDC0669286.1"/>
    </source>
</evidence>
<dbReference type="InterPro" id="IPR018333">
    <property type="entry name" value="Squalene_cyclase"/>
</dbReference>
<keyword evidence="6" id="KW-1185">Reference proteome</keyword>
<dbReference type="RefSeq" id="WP_271999053.1">
    <property type="nucleotide sequence ID" value="NZ_JAQNDN010000007.1"/>
</dbReference>
<dbReference type="Proteomes" id="UP001217838">
    <property type="component" value="Unassembled WGS sequence"/>
</dbReference>
<name>A0ABT5B5A4_9BACT</name>
<reference evidence="5 6" key="1">
    <citation type="submission" date="2022-11" db="EMBL/GenBank/DDBJ databases">
        <title>Minimal conservation of predation-associated metabolite biosynthetic gene clusters underscores biosynthetic potential of Myxococcota including descriptions for ten novel species: Archangium lansinium sp. nov., Myxococcus landrumus sp. nov., Nannocystis bai.</title>
        <authorList>
            <person name="Ahearne A."/>
            <person name="Stevens C."/>
            <person name="Dowd S."/>
        </authorList>
    </citation>
    <scope>NUCLEOTIDE SEQUENCE [LARGE SCALE GENOMIC DNA]</scope>
    <source>
        <strain evidence="5 6">NCELM</strain>
    </source>
</reference>
<dbReference type="Gene3D" id="1.50.10.20">
    <property type="match status" value="2"/>
</dbReference>
<feature type="domain" description="Squalene cyclase C-terminal" evidence="4">
    <location>
        <begin position="293"/>
        <end position="401"/>
    </location>
</feature>
<evidence type="ECO:0000256" key="3">
    <source>
        <dbReference type="ARBA" id="ARBA00022737"/>
    </source>
</evidence>
<dbReference type="InterPro" id="IPR008930">
    <property type="entry name" value="Terpenoid_cyclase/PrenylTrfase"/>
</dbReference>
<sequence length="471" mass="51590">MESALTLHVLRRANIEPEWQRRLRGFLTDRSAGADAISRIFALAAMELPVTDDAMTALSGLIDGLEYGLRRKRALLLMLLVELGAVPLSRTGVAPDDFAAGAVHHFSQLHGAALRLMYARHTGGAAEDAMRRDAAFIAASQGSDGGWEQQSILTLAAMLGLGPAHPAFDRGLQFLRRIEREDGGIPFIPDLGTWFNALAVLAFQAGRSAPTVRLEALQFLASRQHDNGAWSFTDGVQQTDSDCTAICVEALLREDVPSHRPVVERALAHFGRMQREDGGYPTYEREGDSEPTITANILLDQCLAVHRHPELWRSMADARRFLRARQRRDGRFETSWSLCETYSIFRVMSALEAHRTVDPEHPRDTVCERALHYLVEHQRADGGWGQAATSSSDALSTAYALSALSLPRFAAALSPACRLRAAGFLLSTQDPRSGAFVSIPDQAGPRPIPYDVPSLCTVMCVLALSRALEGI</sequence>
<protein>
    <submittedName>
        <fullName evidence="5">Prenyltransferase/squalene oxidase repeat-containing protein</fullName>
    </submittedName>
</protein>
<keyword evidence="3" id="KW-0677">Repeat</keyword>
<comment type="similarity">
    <text evidence="2">Belongs to the terpene cyclase/mutase family.</text>
</comment>
<dbReference type="SUPFAM" id="SSF48239">
    <property type="entry name" value="Terpenoid cyclases/Protein prenyltransferases"/>
    <property type="match status" value="2"/>
</dbReference>
<evidence type="ECO:0000259" key="4">
    <source>
        <dbReference type="Pfam" id="PF13243"/>
    </source>
</evidence>
<dbReference type="InterPro" id="IPR032696">
    <property type="entry name" value="SQ_cyclase_C"/>
</dbReference>
<dbReference type="EMBL" id="JAQNDN010000007">
    <property type="protein sequence ID" value="MDC0669286.1"/>
    <property type="molecule type" value="Genomic_DNA"/>
</dbReference>
<evidence type="ECO:0000256" key="1">
    <source>
        <dbReference type="ARBA" id="ARBA00004999"/>
    </source>
</evidence>
<dbReference type="Pfam" id="PF13243">
    <property type="entry name" value="SQHop_cyclase_C"/>
    <property type="match status" value="1"/>
</dbReference>
<proteinExistence type="inferred from homology"/>
<comment type="pathway">
    <text evidence="1">Secondary metabolite biosynthesis; hopanoid biosynthesis.</text>
</comment>
<dbReference type="PANTHER" id="PTHR11764:SF20">
    <property type="entry name" value="LANOSTEROL SYNTHASE"/>
    <property type="match status" value="1"/>
</dbReference>
<dbReference type="PANTHER" id="PTHR11764">
    <property type="entry name" value="TERPENE CYCLASE/MUTASE FAMILY MEMBER"/>
    <property type="match status" value="1"/>
</dbReference>
<evidence type="ECO:0000256" key="2">
    <source>
        <dbReference type="ARBA" id="ARBA00009755"/>
    </source>
</evidence>
<gene>
    <name evidence="5" type="ORF">POL58_16150</name>
</gene>
<accession>A0ABT5B5A4</accession>
<organism evidence="5 6">
    <name type="scientific">Nannocystis radixulma</name>
    <dbReference type="NCBI Taxonomy" id="2995305"/>
    <lineage>
        <taxon>Bacteria</taxon>
        <taxon>Pseudomonadati</taxon>
        <taxon>Myxococcota</taxon>
        <taxon>Polyangia</taxon>
        <taxon>Nannocystales</taxon>
        <taxon>Nannocystaceae</taxon>
        <taxon>Nannocystis</taxon>
    </lineage>
</organism>
<comment type="caution">
    <text evidence="5">The sequence shown here is derived from an EMBL/GenBank/DDBJ whole genome shotgun (WGS) entry which is preliminary data.</text>
</comment>